<dbReference type="InterPro" id="IPR032675">
    <property type="entry name" value="LRR_dom_sf"/>
</dbReference>
<dbReference type="PROSITE" id="PS51450">
    <property type="entry name" value="LRR"/>
    <property type="match status" value="1"/>
</dbReference>
<feature type="compositionally biased region" description="Low complexity" evidence="3">
    <location>
        <begin position="52"/>
        <end position="61"/>
    </location>
</feature>
<proteinExistence type="predicted"/>
<dbReference type="EMBL" id="CAKXYY010000024">
    <property type="protein sequence ID" value="CAH2355319.1"/>
    <property type="molecule type" value="Genomic_DNA"/>
</dbReference>
<keyword evidence="2" id="KW-0677">Repeat</keyword>
<feature type="region of interest" description="Disordered" evidence="3">
    <location>
        <begin position="142"/>
        <end position="182"/>
    </location>
</feature>
<accession>A0A9P0W151</accession>
<dbReference type="PANTHER" id="PTHR48051:SF1">
    <property type="entry name" value="RAS SUPPRESSOR PROTEIN 1"/>
    <property type="match status" value="1"/>
</dbReference>
<keyword evidence="1" id="KW-0433">Leucine-rich repeat</keyword>
<dbReference type="AlphaFoldDB" id="A0A9P0W151"/>
<dbReference type="SUPFAM" id="SSF52058">
    <property type="entry name" value="L domain-like"/>
    <property type="match status" value="1"/>
</dbReference>
<keyword evidence="5" id="KW-1185">Reference proteome</keyword>
<feature type="compositionally biased region" description="Basic and acidic residues" evidence="3">
    <location>
        <begin position="146"/>
        <end position="159"/>
    </location>
</feature>
<dbReference type="Proteomes" id="UP000837801">
    <property type="component" value="Unassembled WGS sequence"/>
</dbReference>
<dbReference type="GO" id="GO:0005737">
    <property type="term" value="C:cytoplasm"/>
    <property type="evidence" value="ECO:0007669"/>
    <property type="project" value="TreeGrafter"/>
</dbReference>
<dbReference type="InterPro" id="IPR050216">
    <property type="entry name" value="LRR_domain-containing"/>
</dbReference>
<evidence type="ECO:0000313" key="5">
    <source>
        <dbReference type="Proteomes" id="UP000837801"/>
    </source>
</evidence>
<feature type="compositionally biased region" description="Acidic residues" evidence="3">
    <location>
        <begin position="160"/>
        <end position="174"/>
    </location>
</feature>
<dbReference type="Pfam" id="PF13855">
    <property type="entry name" value="LRR_8"/>
    <property type="match status" value="1"/>
</dbReference>
<gene>
    <name evidence="4" type="ORF">CLIB1423_24S01002</name>
</gene>
<feature type="region of interest" description="Disordered" evidence="3">
    <location>
        <begin position="1"/>
        <end position="96"/>
    </location>
</feature>
<feature type="compositionally biased region" description="Basic and acidic residues" evidence="3">
    <location>
        <begin position="24"/>
        <end position="34"/>
    </location>
</feature>
<dbReference type="InterPro" id="IPR001611">
    <property type="entry name" value="Leu-rich_rpt"/>
</dbReference>
<dbReference type="Gene3D" id="3.80.10.10">
    <property type="entry name" value="Ribonuclease Inhibitor"/>
    <property type="match status" value="1"/>
</dbReference>
<evidence type="ECO:0000313" key="4">
    <source>
        <dbReference type="EMBL" id="CAH2355319.1"/>
    </source>
</evidence>
<evidence type="ECO:0000256" key="1">
    <source>
        <dbReference type="ARBA" id="ARBA00022614"/>
    </source>
</evidence>
<dbReference type="PANTHER" id="PTHR48051">
    <property type="match status" value="1"/>
</dbReference>
<evidence type="ECO:0000256" key="2">
    <source>
        <dbReference type="ARBA" id="ARBA00022737"/>
    </source>
</evidence>
<dbReference type="OrthoDB" id="1517790at2759"/>
<reference evidence="4" key="1">
    <citation type="submission" date="2022-03" db="EMBL/GenBank/DDBJ databases">
        <authorList>
            <person name="Legras J.-L."/>
            <person name="Devillers H."/>
            <person name="Grondin C."/>
        </authorList>
    </citation>
    <scope>NUCLEOTIDE SEQUENCE</scope>
    <source>
        <strain evidence="4">CLIB 1423</strain>
    </source>
</reference>
<comment type="caution">
    <text evidence="4">The sequence shown here is derived from an EMBL/GenBank/DDBJ whole genome shotgun (WGS) entry which is preliminary data.</text>
</comment>
<name>A0A9P0W151_9ASCO</name>
<sequence length="499" mass="56932">MKENPLLPFAFTRSESTEIALDTTPRDRKIRDENAESMYHTRNATTAPPFRPLLKGLGPPSLKRKPGESFSERDDIKRREVDDEIYDSTATTDTDVDAGSENEVTRVDSFTFGNSKMAPPSSPPLVSLNHFASEFDFSTKNFEMPDSPHRMSGNEHDNYDSVDDSDPNDNDVDNDAITSTQLSSNGPIVKVSKHLSSDADFGIDRFNRFRAPAFFSTDDDRREKVRENDRINQLKARDIVLQAFENIQTKINLEGMHLKEIPEEIKDFDDLVVFNTNPSSSSYISYQLYLTNNKIRVLPPSLFKFTKLNVLALRSNKITQIPKLIGQLRNLTDLYIGTNRLKWLPSNILELDKLSVLSTGPNPFISVPEDAIEMVNATLNVNRNKRFASKPRRMKSTSNAPPSLKAFCLNSVAKYDVSYQETKNWKKYTPKLYHALIAKAIVNGQYQNTCSECDLIVVEPLAESLEWWDILGNKLVPIRREYCSERCLKKWEVKTFNDY</sequence>
<protein>
    <submittedName>
        <fullName evidence="4">Uncharacterized protein</fullName>
    </submittedName>
</protein>
<feature type="compositionally biased region" description="Basic and acidic residues" evidence="3">
    <location>
        <begin position="65"/>
        <end position="81"/>
    </location>
</feature>
<evidence type="ECO:0000256" key="3">
    <source>
        <dbReference type="SAM" id="MobiDB-lite"/>
    </source>
</evidence>
<organism evidence="4 5">
    <name type="scientific">[Candida] railenensis</name>
    <dbReference type="NCBI Taxonomy" id="45579"/>
    <lineage>
        <taxon>Eukaryota</taxon>
        <taxon>Fungi</taxon>
        <taxon>Dikarya</taxon>
        <taxon>Ascomycota</taxon>
        <taxon>Saccharomycotina</taxon>
        <taxon>Pichiomycetes</taxon>
        <taxon>Debaryomycetaceae</taxon>
        <taxon>Kurtzmaniella</taxon>
    </lineage>
</organism>